<dbReference type="GO" id="GO:0003887">
    <property type="term" value="F:DNA-directed DNA polymerase activity"/>
    <property type="evidence" value="ECO:0007669"/>
    <property type="project" value="UniProtKB-UniRule"/>
</dbReference>
<dbReference type="SUPFAM" id="SSF53098">
    <property type="entry name" value="Ribonuclease H-like"/>
    <property type="match status" value="1"/>
</dbReference>
<dbReference type="InterPro" id="IPR002421">
    <property type="entry name" value="5-3_exonuclease"/>
</dbReference>
<sequence>MSSTANIDSAADRPVILVDGSAYLYRAFHAMPPLTNAKGQPTGAIYGVVNMLRRLVADYQPTIMVVIFDASGKTFRDEIYTDYKANRASMPDDMRSQIKPLYEVVEKMGFPLVIIEGVEADDVIGTLSVQASLAGLKTVISTGDKDMAQLVNEHVSLVNTMTNTHMDVAGVKDKFGVAPERIIDYLALVGDTSDNIPGVPSCGPKTAVKWLDAHGSLQGVIDNAESVKGKIGEKLRDAVAHLPMSYDLATIRLDVELPQGIADMTLNEPDIEGLTALYQELEFKTWSRELAEGKSPLQKPRGGDGKAASGDADAAGVVSADVSDPVERRYETILTLDALDGWISRLEAAELFAFDTETTSLDYMVAEVVGVSFSVAEGEAAYVPLAHDYEGAPEQLDRQVVLERLRPLLEGDKRNLVGQHIKYDINVLRNHGIELVNVAHDTMLESYVIDSTATRHDMDSLARKYLDVATVKFEDVAGKGKKQLTFNQIEIEAASQYAAEDADITLRLHQVLWPRLVAEPVLQTLYETIEIPALLVLSHIEYTGVRIDAGMLEKQGAILAKTIEQVKLDAYADAGREFNLGSPKQIGEIFFDEKQFPIIRKTPKGQPSTAEDVLEQLALDYPLPKLILQHRSLTKLMSTYIEKLPLQINPKTQRVHTSYNQAIASTGRLSSTDPNLQNIPVRTEEGRRIREAFIAEDGYRLLAADYSQIELRIMAHLSGDKGLVSAFEQGLDVHKATAAEVFGVPLEAVEPDQRRSAKAINFGLIYGMSAFGLAKQLDIARGEAQSYINLYFERYPDVKRYMDETRALAKEQGYVETVFGRRLYLPDINARSAQLRNYAERTAINAPMQGTAADIIKRAMINVDDWLRKDKIDARIIMQVHDELVLEVKAGELESVGEQVEKLMIEAADLKVPLEVDVGIGNSWEEAH</sequence>
<accession>A0A2Z2NSM7</accession>
<evidence type="ECO:0000313" key="22">
    <source>
        <dbReference type="EMBL" id="ASJ70174.1"/>
    </source>
</evidence>
<comment type="subunit">
    <text evidence="2">Single-chain monomer with multiple functions.</text>
</comment>
<evidence type="ECO:0000259" key="19">
    <source>
        <dbReference type="SMART" id="SM00474"/>
    </source>
</evidence>
<evidence type="ECO:0000256" key="2">
    <source>
        <dbReference type="ARBA" id="ARBA00011541"/>
    </source>
</evidence>
<dbReference type="CDD" id="cd09859">
    <property type="entry name" value="PIN_53EXO"/>
    <property type="match status" value="1"/>
</dbReference>
<dbReference type="EMBL" id="CP018632">
    <property type="protein sequence ID" value="ASJ70174.1"/>
    <property type="molecule type" value="Genomic_DNA"/>
</dbReference>
<dbReference type="FunFam" id="3.30.420.10:FF:000026">
    <property type="entry name" value="DNA polymerase I"/>
    <property type="match status" value="1"/>
</dbReference>
<dbReference type="Pfam" id="PF02739">
    <property type="entry name" value="5_3_exonuc_N"/>
    <property type="match status" value="1"/>
</dbReference>
<dbReference type="Gene3D" id="3.30.70.370">
    <property type="match status" value="1"/>
</dbReference>
<dbReference type="GO" id="GO:0006261">
    <property type="term" value="P:DNA-templated DNA replication"/>
    <property type="evidence" value="ECO:0007669"/>
    <property type="project" value="UniProtKB-UniRule"/>
</dbReference>
<evidence type="ECO:0000259" key="21">
    <source>
        <dbReference type="SMART" id="SM00482"/>
    </source>
</evidence>
<keyword evidence="12 17" id="KW-0239">DNA-directed DNA polymerase</keyword>
<dbReference type="Pfam" id="PF01367">
    <property type="entry name" value="5_3_exonuc"/>
    <property type="match status" value="1"/>
</dbReference>
<dbReference type="FunFam" id="1.10.150.20:FF:000003">
    <property type="entry name" value="DNA polymerase I"/>
    <property type="match status" value="1"/>
</dbReference>
<dbReference type="InterPro" id="IPR001098">
    <property type="entry name" value="DNA-dir_DNA_pol_A_palm_dom"/>
</dbReference>
<dbReference type="InterPro" id="IPR019760">
    <property type="entry name" value="DNA-dir_DNA_pol_A_CS"/>
</dbReference>
<dbReference type="KEGG" id="gai:IMCC3135_00215"/>
<dbReference type="InterPro" id="IPR036397">
    <property type="entry name" value="RNaseH_sf"/>
</dbReference>
<dbReference type="SMART" id="SM00475">
    <property type="entry name" value="53EXOc"/>
    <property type="match status" value="1"/>
</dbReference>
<dbReference type="PROSITE" id="PS00447">
    <property type="entry name" value="DNA_POLYMERASE_A"/>
    <property type="match status" value="1"/>
</dbReference>
<dbReference type="FunFam" id="1.20.1060.10:FF:000001">
    <property type="entry name" value="DNA polymerase I"/>
    <property type="match status" value="1"/>
</dbReference>
<keyword evidence="11 17" id="KW-0269">Exonuclease</keyword>
<protein>
    <recommendedName>
        <fullName evidence="4 16">DNA polymerase I</fullName>
        <ecNumber evidence="3 16">2.7.7.7</ecNumber>
    </recommendedName>
</protein>
<dbReference type="GO" id="GO:0003677">
    <property type="term" value="F:DNA binding"/>
    <property type="evidence" value="ECO:0007669"/>
    <property type="project" value="UniProtKB-UniRule"/>
</dbReference>
<dbReference type="InterPro" id="IPR020046">
    <property type="entry name" value="5-3_exonucl_a-hlix_arch_N"/>
</dbReference>
<dbReference type="InterPro" id="IPR020045">
    <property type="entry name" value="DNA_polI_H3TH"/>
</dbReference>
<keyword evidence="5 17" id="KW-0808">Transferase</keyword>
<reference evidence="22 23" key="1">
    <citation type="submission" date="2016-12" db="EMBL/GenBank/DDBJ databases">
        <authorList>
            <person name="Song W.-J."/>
            <person name="Kurnit D.M."/>
        </authorList>
    </citation>
    <scope>NUCLEOTIDE SEQUENCE [LARGE SCALE GENOMIC DNA]</scope>
    <source>
        <strain evidence="22 23">IMCC3135</strain>
    </source>
</reference>
<dbReference type="InterPro" id="IPR029060">
    <property type="entry name" value="PIN-like_dom_sf"/>
</dbReference>
<comment type="catalytic activity">
    <reaction evidence="15 17">
        <text>DNA(n) + a 2'-deoxyribonucleoside 5'-triphosphate = DNA(n+1) + diphosphate</text>
        <dbReference type="Rhea" id="RHEA:22508"/>
        <dbReference type="Rhea" id="RHEA-COMP:17339"/>
        <dbReference type="Rhea" id="RHEA-COMP:17340"/>
        <dbReference type="ChEBI" id="CHEBI:33019"/>
        <dbReference type="ChEBI" id="CHEBI:61560"/>
        <dbReference type="ChEBI" id="CHEBI:173112"/>
        <dbReference type="EC" id="2.7.7.7"/>
    </reaction>
</comment>
<evidence type="ECO:0000256" key="10">
    <source>
        <dbReference type="ARBA" id="ARBA00022801"/>
    </source>
</evidence>
<keyword evidence="13 17" id="KW-0238">DNA-binding</keyword>
<evidence type="ECO:0000256" key="1">
    <source>
        <dbReference type="ARBA" id="ARBA00007705"/>
    </source>
</evidence>
<evidence type="ECO:0000256" key="4">
    <source>
        <dbReference type="ARBA" id="ARBA00020311"/>
    </source>
</evidence>
<evidence type="ECO:0000256" key="8">
    <source>
        <dbReference type="ARBA" id="ARBA00022722"/>
    </source>
</evidence>
<dbReference type="CDD" id="cd09898">
    <property type="entry name" value="H3TH_53EXO"/>
    <property type="match status" value="1"/>
</dbReference>
<dbReference type="GO" id="GO:0006302">
    <property type="term" value="P:double-strand break repair"/>
    <property type="evidence" value="ECO:0007669"/>
    <property type="project" value="TreeGrafter"/>
</dbReference>
<feature type="domain" description="3'-5' exonuclease" evidence="19">
    <location>
        <begin position="330"/>
        <end position="517"/>
    </location>
</feature>
<evidence type="ECO:0000256" key="15">
    <source>
        <dbReference type="ARBA" id="ARBA00049244"/>
    </source>
</evidence>
<dbReference type="PRINTS" id="PR00868">
    <property type="entry name" value="DNAPOLI"/>
</dbReference>
<gene>
    <name evidence="22" type="primary">polA_1</name>
    <name evidence="17" type="synonym">polA</name>
    <name evidence="22" type="ORF">IMCC3135_00215</name>
</gene>
<dbReference type="PANTHER" id="PTHR10133:SF27">
    <property type="entry name" value="DNA POLYMERASE NU"/>
    <property type="match status" value="1"/>
</dbReference>
<dbReference type="Gene3D" id="3.30.420.10">
    <property type="entry name" value="Ribonuclease H-like superfamily/Ribonuclease H"/>
    <property type="match status" value="1"/>
</dbReference>
<evidence type="ECO:0000256" key="16">
    <source>
        <dbReference type="NCBIfam" id="TIGR00593"/>
    </source>
</evidence>
<dbReference type="Gene3D" id="1.10.150.20">
    <property type="entry name" value="5' to 3' exonuclease, C-terminal subdomain"/>
    <property type="match status" value="2"/>
</dbReference>
<organism evidence="22 23">
    <name type="scientific">Granulosicoccus antarcticus IMCC3135</name>
    <dbReference type="NCBI Taxonomy" id="1192854"/>
    <lineage>
        <taxon>Bacteria</taxon>
        <taxon>Pseudomonadati</taxon>
        <taxon>Pseudomonadota</taxon>
        <taxon>Gammaproteobacteria</taxon>
        <taxon>Chromatiales</taxon>
        <taxon>Granulosicoccaceae</taxon>
        <taxon>Granulosicoccus</taxon>
    </lineage>
</organism>
<evidence type="ECO:0000256" key="17">
    <source>
        <dbReference type="RuleBase" id="RU004460"/>
    </source>
</evidence>
<dbReference type="Gene3D" id="1.20.1060.10">
    <property type="entry name" value="Taq DNA Polymerase, Chain T, domain 4"/>
    <property type="match status" value="1"/>
</dbReference>
<keyword evidence="6 17" id="KW-0548">Nucleotidyltransferase</keyword>
<evidence type="ECO:0000256" key="11">
    <source>
        <dbReference type="ARBA" id="ARBA00022839"/>
    </source>
</evidence>
<dbReference type="SUPFAM" id="SSF88723">
    <property type="entry name" value="PIN domain-like"/>
    <property type="match status" value="1"/>
</dbReference>
<dbReference type="EC" id="2.7.7.7" evidence="3 16"/>
<keyword evidence="23" id="KW-1185">Reference proteome</keyword>
<dbReference type="SMART" id="SM00474">
    <property type="entry name" value="35EXOc"/>
    <property type="match status" value="1"/>
</dbReference>
<dbReference type="Gene3D" id="3.40.50.1010">
    <property type="entry name" value="5'-nuclease"/>
    <property type="match status" value="1"/>
</dbReference>
<dbReference type="InterPro" id="IPR008918">
    <property type="entry name" value="HhH2"/>
</dbReference>
<dbReference type="InterPro" id="IPR043502">
    <property type="entry name" value="DNA/RNA_pol_sf"/>
</dbReference>
<keyword evidence="10 17" id="KW-0378">Hydrolase</keyword>
<dbReference type="Pfam" id="PF00476">
    <property type="entry name" value="DNA_pol_A"/>
    <property type="match status" value="1"/>
</dbReference>
<dbReference type="InterPro" id="IPR036279">
    <property type="entry name" value="5-3_exonuclease_C_sf"/>
</dbReference>
<keyword evidence="8" id="KW-0540">Nuclease</keyword>
<dbReference type="GO" id="GO:0008408">
    <property type="term" value="F:3'-5' exonuclease activity"/>
    <property type="evidence" value="ECO:0007669"/>
    <property type="project" value="UniProtKB-UniRule"/>
</dbReference>
<dbReference type="AlphaFoldDB" id="A0A2Z2NSM7"/>
<dbReference type="CDD" id="cd06139">
    <property type="entry name" value="DNA_polA_I_Ecoli_like_exo"/>
    <property type="match status" value="1"/>
</dbReference>
<evidence type="ECO:0000259" key="20">
    <source>
        <dbReference type="SMART" id="SM00475"/>
    </source>
</evidence>
<dbReference type="SUPFAM" id="SSF56672">
    <property type="entry name" value="DNA/RNA polymerases"/>
    <property type="match status" value="1"/>
</dbReference>
<feature type="domain" description="DNA-directed DNA polymerase family A palm" evidence="21">
    <location>
        <begin position="686"/>
        <end position="892"/>
    </location>
</feature>
<dbReference type="FunFam" id="3.40.50.1010:FF:000001">
    <property type="entry name" value="DNA polymerase I"/>
    <property type="match status" value="1"/>
</dbReference>
<keyword evidence="9 17" id="KW-0227">DNA damage</keyword>
<proteinExistence type="inferred from homology"/>
<dbReference type="GO" id="GO:0008409">
    <property type="term" value="F:5'-3' exonuclease activity"/>
    <property type="evidence" value="ECO:0007669"/>
    <property type="project" value="UniProtKB-UniRule"/>
</dbReference>
<dbReference type="PANTHER" id="PTHR10133">
    <property type="entry name" value="DNA POLYMERASE I"/>
    <property type="match status" value="1"/>
</dbReference>
<dbReference type="FunFam" id="1.10.150.20:FF:000002">
    <property type="entry name" value="DNA polymerase I"/>
    <property type="match status" value="1"/>
</dbReference>
<evidence type="ECO:0000256" key="3">
    <source>
        <dbReference type="ARBA" id="ARBA00012417"/>
    </source>
</evidence>
<dbReference type="CDD" id="cd08637">
    <property type="entry name" value="DNA_pol_A_pol_I_C"/>
    <property type="match status" value="1"/>
</dbReference>
<dbReference type="OrthoDB" id="9806424at2"/>
<evidence type="ECO:0000256" key="5">
    <source>
        <dbReference type="ARBA" id="ARBA00022679"/>
    </source>
</evidence>
<evidence type="ECO:0000256" key="12">
    <source>
        <dbReference type="ARBA" id="ARBA00022932"/>
    </source>
</evidence>
<evidence type="ECO:0000256" key="13">
    <source>
        <dbReference type="ARBA" id="ARBA00023125"/>
    </source>
</evidence>
<dbReference type="Pfam" id="PF01612">
    <property type="entry name" value="DNA_pol_A_exo1"/>
    <property type="match status" value="1"/>
</dbReference>
<keyword evidence="14 17" id="KW-0234">DNA repair</keyword>
<comment type="similarity">
    <text evidence="1 17">Belongs to the DNA polymerase type-A family.</text>
</comment>
<dbReference type="NCBIfam" id="NF004397">
    <property type="entry name" value="PRK05755.1"/>
    <property type="match status" value="1"/>
</dbReference>
<dbReference type="NCBIfam" id="TIGR00593">
    <property type="entry name" value="pola"/>
    <property type="match status" value="1"/>
</dbReference>
<dbReference type="SMART" id="SM00279">
    <property type="entry name" value="HhH2"/>
    <property type="match status" value="1"/>
</dbReference>
<evidence type="ECO:0000256" key="14">
    <source>
        <dbReference type="ARBA" id="ARBA00023204"/>
    </source>
</evidence>
<dbReference type="Proteomes" id="UP000250079">
    <property type="component" value="Chromosome"/>
</dbReference>
<feature type="domain" description="5'-3' exonuclease" evidence="20">
    <location>
        <begin position="13"/>
        <end position="267"/>
    </location>
</feature>
<dbReference type="InterPro" id="IPR012337">
    <property type="entry name" value="RNaseH-like_sf"/>
</dbReference>
<evidence type="ECO:0000256" key="18">
    <source>
        <dbReference type="SAM" id="MobiDB-lite"/>
    </source>
</evidence>
<evidence type="ECO:0000256" key="7">
    <source>
        <dbReference type="ARBA" id="ARBA00022705"/>
    </source>
</evidence>
<evidence type="ECO:0000256" key="6">
    <source>
        <dbReference type="ARBA" id="ARBA00022695"/>
    </source>
</evidence>
<dbReference type="InterPro" id="IPR002562">
    <property type="entry name" value="3'-5'_exonuclease_dom"/>
</dbReference>
<dbReference type="RefSeq" id="WP_088915740.1">
    <property type="nucleotide sequence ID" value="NZ_CP018632.1"/>
</dbReference>
<name>A0A2Z2NSM7_9GAMM</name>
<keyword evidence="7 17" id="KW-0235">DNA replication</keyword>
<dbReference type="InterPro" id="IPR002298">
    <property type="entry name" value="DNA_polymerase_A"/>
</dbReference>
<comment type="function">
    <text evidence="17">In addition to polymerase activity, this DNA polymerase exhibits 3'-5' and 5'-3' exonuclease activity.</text>
</comment>
<dbReference type="InterPro" id="IPR018320">
    <property type="entry name" value="DNA_polymerase_1"/>
</dbReference>
<evidence type="ECO:0000256" key="9">
    <source>
        <dbReference type="ARBA" id="ARBA00022763"/>
    </source>
</evidence>
<feature type="region of interest" description="Disordered" evidence="18">
    <location>
        <begin position="292"/>
        <end position="314"/>
    </location>
</feature>
<evidence type="ECO:0000313" key="23">
    <source>
        <dbReference type="Proteomes" id="UP000250079"/>
    </source>
</evidence>
<dbReference type="SUPFAM" id="SSF47807">
    <property type="entry name" value="5' to 3' exonuclease, C-terminal subdomain"/>
    <property type="match status" value="1"/>
</dbReference>
<dbReference type="SMART" id="SM00482">
    <property type="entry name" value="POLAc"/>
    <property type="match status" value="1"/>
</dbReference>